<reference evidence="2 3" key="1">
    <citation type="submission" date="2023-07" db="EMBL/GenBank/DDBJ databases">
        <title>Sequencing the genomes of 1000 actinobacteria strains.</title>
        <authorList>
            <person name="Klenk H.-P."/>
        </authorList>
    </citation>
    <scope>NUCLEOTIDE SEQUENCE [LARGE SCALE GENOMIC DNA]</scope>
    <source>
        <strain evidence="2 3">DSM 46740</strain>
    </source>
</reference>
<evidence type="ECO:0008006" key="4">
    <source>
        <dbReference type="Google" id="ProtNLM"/>
    </source>
</evidence>
<accession>A0ABT9QFZ4</accession>
<sequence>MAAAVLVVMIAAGIAWFVARDDPSSVVGVETAATGTSGQESEAGTPQEAEDPSTSTSPETEQQAEKQAEVLNALLTDSGGSRSGLGPALNQLRSCTDTAPALETVRRVTDARREQVVQVKALDTGTLDGGDAVKERLTEALTASFNADEAFLAWATRQNTDCDKAWSGDKDYQRGLTFSNEATTAKRNFLELWNPLAQRYKLPKRTEHEI</sequence>
<evidence type="ECO:0000256" key="1">
    <source>
        <dbReference type="SAM" id="MobiDB-lite"/>
    </source>
</evidence>
<keyword evidence="3" id="KW-1185">Reference proteome</keyword>
<comment type="caution">
    <text evidence="2">The sequence shown here is derived from an EMBL/GenBank/DDBJ whole genome shotgun (WGS) entry which is preliminary data.</text>
</comment>
<proteinExistence type="predicted"/>
<dbReference type="EMBL" id="JAUSQU010000001">
    <property type="protein sequence ID" value="MDP9845683.1"/>
    <property type="molecule type" value="Genomic_DNA"/>
</dbReference>
<gene>
    <name evidence="2" type="ORF">J2853_004894</name>
</gene>
<organism evidence="2 3">
    <name type="scientific">Streptosporangium lutulentum</name>
    <dbReference type="NCBI Taxonomy" id="1461250"/>
    <lineage>
        <taxon>Bacteria</taxon>
        <taxon>Bacillati</taxon>
        <taxon>Actinomycetota</taxon>
        <taxon>Actinomycetes</taxon>
        <taxon>Streptosporangiales</taxon>
        <taxon>Streptosporangiaceae</taxon>
        <taxon>Streptosporangium</taxon>
    </lineage>
</organism>
<feature type="compositionally biased region" description="Polar residues" evidence="1">
    <location>
        <begin position="33"/>
        <end position="44"/>
    </location>
</feature>
<feature type="compositionally biased region" description="Polar residues" evidence="1">
    <location>
        <begin position="52"/>
        <end position="61"/>
    </location>
</feature>
<feature type="region of interest" description="Disordered" evidence="1">
    <location>
        <begin position="29"/>
        <end position="66"/>
    </location>
</feature>
<protein>
    <recommendedName>
        <fullName evidence="4">Lipoprotein</fullName>
    </recommendedName>
</protein>
<evidence type="ECO:0000313" key="3">
    <source>
        <dbReference type="Proteomes" id="UP001225356"/>
    </source>
</evidence>
<name>A0ABT9QFZ4_9ACTN</name>
<dbReference type="RefSeq" id="WP_307561529.1">
    <property type="nucleotide sequence ID" value="NZ_JAUSQU010000001.1"/>
</dbReference>
<evidence type="ECO:0000313" key="2">
    <source>
        <dbReference type="EMBL" id="MDP9845683.1"/>
    </source>
</evidence>
<dbReference type="Proteomes" id="UP001225356">
    <property type="component" value="Unassembled WGS sequence"/>
</dbReference>